<dbReference type="Proteomes" id="UP000521943">
    <property type="component" value="Unassembled WGS sequence"/>
</dbReference>
<evidence type="ECO:0000256" key="5">
    <source>
        <dbReference type="SAM" id="Phobius"/>
    </source>
</evidence>
<evidence type="ECO:0000256" key="2">
    <source>
        <dbReference type="ARBA" id="ARBA00022771"/>
    </source>
</evidence>
<keyword evidence="5" id="KW-0472">Membrane</keyword>
<dbReference type="InterPro" id="IPR002893">
    <property type="entry name" value="Znf_MYND"/>
</dbReference>
<dbReference type="PROSITE" id="PS50865">
    <property type="entry name" value="ZF_MYND_2"/>
    <property type="match status" value="1"/>
</dbReference>
<evidence type="ECO:0000256" key="4">
    <source>
        <dbReference type="PROSITE-ProRule" id="PRU00134"/>
    </source>
</evidence>
<keyword evidence="3" id="KW-0862">Zinc</keyword>
<keyword evidence="5" id="KW-0812">Transmembrane</keyword>
<proteinExistence type="predicted"/>
<keyword evidence="2 4" id="KW-0863">Zinc-finger</keyword>
<dbReference type="SUPFAM" id="SSF144232">
    <property type="entry name" value="HIT/MYND zinc finger-like"/>
    <property type="match status" value="1"/>
</dbReference>
<dbReference type="EMBL" id="JACGCI010000201">
    <property type="protein sequence ID" value="KAF6742115.1"/>
    <property type="molecule type" value="Genomic_DNA"/>
</dbReference>
<dbReference type="Gene3D" id="6.10.140.2220">
    <property type="match status" value="1"/>
</dbReference>
<evidence type="ECO:0000256" key="3">
    <source>
        <dbReference type="ARBA" id="ARBA00022833"/>
    </source>
</evidence>
<evidence type="ECO:0000313" key="7">
    <source>
        <dbReference type="EMBL" id="KAF6742115.1"/>
    </source>
</evidence>
<feature type="domain" description="MYND-type" evidence="6">
    <location>
        <begin position="412"/>
        <end position="455"/>
    </location>
</feature>
<keyword evidence="8" id="KW-1185">Reference proteome</keyword>
<name>A0A8H6LTH5_9AGAR</name>
<keyword evidence="5" id="KW-1133">Transmembrane helix</keyword>
<dbReference type="OrthoDB" id="3105722at2759"/>
<sequence>MTSPVCARFQESSQSLQVNRSEHGDSHPVPEAVIARAIRFMTKNAVPRSGVSLGFFCLTNIRTVVQRLNSIAEHASISNPNIQAHFCSEASAKHILSAWRPLCSWIKFLLEVDPQELHDFSKADCLFAATSSINFLSVVFVDDQPRQALIHLLGLLWKPGNVLHTVGHINDVGFRQGFICPFVTSVRILRSAEARDDFFRSTSSRMIEDISREVRSRLELLEASIFPLLHDHEAGQIHFKEVLRSLKTIIELVNCLSHDARHRSAMLEKNIFVIGVQIAVAALEDNLSETPFDLIHSTLRVLADSTLPLPYQMETLSQLIRGGLVHLLQFYLEYSDEEATVLGYTEKILTFITAHTSNDSVSEALHEFLDDNDVEFDSDLDYSVVFHWYLNQSYLADEGKQADTYLPPSCSSIQCSAHLTNAGSRAVIPCFSCKKVAYCSDVCAAEDWKLHESECEDSTAITETEMAGGRNLLPVSEEIFLWSIRNIAENFTFELFPGDTSPISLTHNGEVTHCDMRCVPVLYDHSSFTSYVMNGAVYIPEHLRSRRSSYILRAMQNRFHLRLVEFVFPYGTQVVIIIALLSRRSGRLPRYSVLRSFTHIIPNSSAIAPSRSAKPIYLISDGPLLPLAGRASFVRTG</sequence>
<gene>
    <name evidence="7" type="ORF">DFP72DRAFT_214884</name>
</gene>
<evidence type="ECO:0000259" key="6">
    <source>
        <dbReference type="PROSITE" id="PS50865"/>
    </source>
</evidence>
<accession>A0A8H6LTH5</accession>
<evidence type="ECO:0000256" key="1">
    <source>
        <dbReference type="ARBA" id="ARBA00022723"/>
    </source>
</evidence>
<feature type="transmembrane region" description="Helical" evidence="5">
    <location>
        <begin position="559"/>
        <end position="581"/>
    </location>
</feature>
<protein>
    <recommendedName>
        <fullName evidence="6">MYND-type domain-containing protein</fullName>
    </recommendedName>
</protein>
<dbReference type="Pfam" id="PF01753">
    <property type="entry name" value="zf-MYND"/>
    <property type="match status" value="1"/>
</dbReference>
<dbReference type="AlphaFoldDB" id="A0A8H6LTH5"/>
<organism evidence="7 8">
    <name type="scientific">Ephemerocybe angulata</name>
    <dbReference type="NCBI Taxonomy" id="980116"/>
    <lineage>
        <taxon>Eukaryota</taxon>
        <taxon>Fungi</taxon>
        <taxon>Dikarya</taxon>
        <taxon>Basidiomycota</taxon>
        <taxon>Agaricomycotina</taxon>
        <taxon>Agaricomycetes</taxon>
        <taxon>Agaricomycetidae</taxon>
        <taxon>Agaricales</taxon>
        <taxon>Agaricineae</taxon>
        <taxon>Psathyrellaceae</taxon>
        <taxon>Ephemerocybe</taxon>
    </lineage>
</organism>
<reference evidence="7 8" key="1">
    <citation type="submission" date="2020-07" db="EMBL/GenBank/DDBJ databases">
        <title>Comparative genomics of pyrophilous fungi reveals a link between fire events and developmental genes.</title>
        <authorList>
            <consortium name="DOE Joint Genome Institute"/>
            <person name="Steindorff A.S."/>
            <person name="Carver A."/>
            <person name="Calhoun S."/>
            <person name="Stillman K."/>
            <person name="Liu H."/>
            <person name="Lipzen A."/>
            <person name="Pangilinan J."/>
            <person name="Labutti K."/>
            <person name="Bruns T.D."/>
            <person name="Grigoriev I.V."/>
        </authorList>
    </citation>
    <scope>NUCLEOTIDE SEQUENCE [LARGE SCALE GENOMIC DNA]</scope>
    <source>
        <strain evidence="7 8">CBS 144469</strain>
    </source>
</reference>
<evidence type="ECO:0000313" key="8">
    <source>
        <dbReference type="Proteomes" id="UP000521943"/>
    </source>
</evidence>
<comment type="caution">
    <text evidence="7">The sequence shown here is derived from an EMBL/GenBank/DDBJ whole genome shotgun (WGS) entry which is preliminary data.</text>
</comment>
<keyword evidence="1" id="KW-0479">Metal-binding</keyword>
<dbReference type="GO" id="GO:0008270">
    <property type="term" value="F:zinc ion binding"/>
    <property type="evidence" value="ECO:0007669"/>
    <property type="project" value="UniProtKB-KW"/>
</dbReference>